<dbReference type="PANTHER" id="PTHR47505">
    <property type="entry name" value="DNA UTILIZATION PROTEIN YHGH"/>
    <property type="match status" value="1"/>
</dbReference>
<dbReference type="InterPro" id="IPR000836">
    <property type="entry name" value="PRTase_dom"/>
</dbReference>
<comment type="caution">
    <text evidence="2">The sequence shown here is derived from an EMBL/GenBank/DDBJ whole genome shotgun (WGS) entry which is preliminary data.</text>
</comment>
<evidence type="ECO:0000256" key="1">
    <source>
        <dbReference type="ARBA" id="ARBA00008007"/>
    </source>
</evidence>
<organism evidence="2 3">
    <name type="scientific">Lacticaseibacillus manihotivorans DSM 13343 = JCM 12514</name>
    <dbReference type="NCBI Taxonomy" id="1423769"/>
    <lineage>
        <taxon>Bacteria</taxon>
        <taxon>Bacillati</taxon>
        <taxon>Bacillota</taxon>
        <taxon>Bacilli</taxon>
        <taxon>Lactobacillales</taxon>
        <taxon>Lactobacillaceae</taxon>
        <taxon>Lacticaseibacillus</taxon>
    </lineage>
</organism>
<dbReference type="Proteomes" id="UP000051790">
    <property type="component" value="Unassembled WGS sequence"/>
</dbReference>
<name>A0A0R1QV48_9LACO</name>
<dbReference type="InterPro" id="IPR029057">
    <property type="entry name" value="PRTase-like"/>
</dbReference>
<dbReference type="CDD" id="cd06223">
    <property type="entry name" value="PRTases_typeI"/>
    <property type="match status" value="1"/>
</dbReference>
<dbReference type="AlphaFoldDB" id="A0A0R1QV48"/>
<reference evidence="2 3" key="1">
    <citation type="journal article" date="2015" name="Genome Announc.">
        <title>Expanding the biotechnology potential of lactobacilli through comparative genomics of 213 strains and associated genera.</title>
        <authorList>
            <person name="Sun Z."/>
            <person name="Harris H.M."/>
            <person name="McCann A."/>
            <person name="Guo C."/>
            <person name="Argimon S."/>
            <person name="Zhang W."/>
            <person name="Yang X."/>
            <person name="Jeffery I.B."/>
            <person name="Cooney J.C."/>
            <person name="Kagawa T.F."/>
            <person name="Liu W."/>
            <person name="Song Y."/>
            <person name="Salvetti E."/>
            <person name="Wrobel A."/>
            <person name="Rasinkangas P."/>
            <person name="Parkhill J."/>
            <person name="Rea M.C."/>
            <person name="O'Sullivan O."/>
            <person name="Ritari J."/>
            <person name="Douillard F.P."/>
            <person name="Paul Ross R."/>
            <person name="Yang R."/>
            <person name="Briner A.E."/>
            <person name="Felis G.E."/>
            <person name="de Vos W.M."/>
            <person name="Barrangou R."/>
            <person name="Klaenhammer T.R."/>
            <person name="Caufield P.W."/>
            <person name="Cui Y."/>
            <person name="Zhang H."/>
            <person name="O'Toole P.W."/>
        </authorList>
    </citation>
    <scope>NUCLEOTIDE SEQUENCE [LARGE SCALE GENOMIC DNA]</scope>
    <source>
        <strain evidence="2 3">DSM 13343</strain>
    </source>
</reference>
<dbReference type="InterPro" id="IPR051910">
    <property type="entry name" value="ComF/GntX_DNA_util-trans"/>
</dbReference>
<dbReference type="PANTHER" id="PTHR47505:SF1">
    <property type="entry name" value="DNA UTILIZATION PROTEIN YHGH"/>
    <property type="match status" value="1"/>
</dbReference>
<comment type="similarity">
    <text evidence="1">Belongs to the ComF/GntX family.</text>
</comment>
<evidence type="ECO:0000313" key="2">
    <source>
        <dbReference type="EMBL" id="KRL45211.1"/>
    </source>
</evidence>
<proteinExistence type="inferred from homology"/>
<evidence type="ECO:0000313" key="3">
    <source>
        <dbReference type="Proteomes" id="UP000051790"/>
    </source>
</evidence>
<keyword evidence="3" id="KW-1185">Reference proteome</keyword>
<accession>A0A0R1QV48</accession>
<dbReference type="RefSeq" id="WP_225436172.1">
    <property type="nucleotide sequence ID" value="NZ_AZEU01000132.1"/>
</dbReference>
<dbReference type="Gene3D" id="3.40.50.2020">
    <property type="match status" value="1"/>
</dbReference>
<dbReference type="PATRIC" id="fig|1423769.4.peg.827"/>
<dbReference type="SUPFAM" id="SSF53271">
    <property type="entry name" value="PRTase-like"/>
    <property type="match status" value="1"/>
</dbReference>
<gene>
    <name evidence="2" type="ORF">FD01_GL000777</name>
</gene>
<protein>
    <submittedName>
        <fullName evidence="2">Competence protein F</fullName>
    </submittedName>
</protein>
<sequence length="186" mass="21169">MRQFTRIDQATACPGCGRANSPQLCYDCIRWQKAGYPLLHHRALFQYDAPMKAFIEQYKGLGDWRLHLAFQDFIQPPSATFVLIPTEAGHYQVRGFDPVLGLFDHLPLHQWLQKADTPVPQAQKNRAGRLQTPQSFSVRPQVSLEKISQIMLLDDLYTTGRTLYHAADALRDAGFHGTITSFSLIR</sequence>
<dbReference type="EMBL" id="AZEU01000132">
    <property type="protein sequence ID" value="KRL45211.1"/>
    <property type="molecule type" value="Genomic_DNA"/>
</dbReference>